<evidence type="ECO:0000256" key="1">
    <source>
        <dbReference type="SAM" id="Phobius"/>
    </source>
</evidence>
<sequence>MPTDYQRSARTSLDREYAYMAWGMMAGAAPGIVAGLVVAAFVGHAAMWVSVLGGVGIVLGLVAGILLHRARHGRGAQDRAASPEHRPRS</sequence>
<proteinExistence type="predicted"/>
<organism evidence="2 3">
    <name type="scientific">Kocuria flava</name>
    <dbReference type="NCBI Taxonomy" id="446860"/>
    <lineage>
        <taxon>Bacteria</taxon>
        <taxon>Bacillati</taxon>
        <taxon>Actinomycetota</taxon>
        <taxon>Actinomycetes</taxon>
        <taxon>Micrococcales</taxon>
        <taxon>Micrococcaceae</taxon>
        <taxon>Kocuria</taxon>
    </lineage>
</organism>
<protein>
    <recommendedName>
        <fullName evidence="4">Major facilitator superfamily (MFS) profile domain-containing protein</fullName>
    </recommendedName>
</protein>
<dbReference type="EMBL" id="LOMZ01000001">
    <property type="protein sequence ID" value="PLC13373.1"/>
    <property type="molecule type" value="Genomic_DNA"/>
</dbReference>
<evidence type="ECO:0008006" key="4">
    <source>
        <dbReference type="Google" id="ProtNLM"/>
    </source>
</evidence>
<keyword evidence="1" id="KW-0472">Membrane</keyword>
<dbReference type="Proteomes" id="UP000234632">
    <property type="component" value="Unassembled WGS sequence"/>
</dbReference>
<comment type="caution">
    <text evidence="2">The sequence shown here is derived from an EMBL/GenBank/DDBJ whole genome shotgun (WGS) entry which is preliminary data.</text>
</comment>
<reference evidence="2 3" key="1">
    <citation type="submission" date="2015-12" db="EMBL/GenBank/DDBJ databases">
        <authorList>
            <person name="Shamseldin A."/>
            <person name="Moawad H."/>
            <person name="Abd El-Rahim W.M."/>
            <person name="Sadowsky M.J."/>
        </authorList>
    </citation>
    <scope>NUCLEOTIDE SEQUENCE [LARGE SCALE GENOMIC DNA]</scope>
    <source>
        <strain evidence="2 3">S43</strain>
    </source>
</reference>
<keyword evidence="1" id="KW-1133">Transmembrane helix</keyword>
<name>A0A2N4T574_9MICC</name>
<feature type="transmembrane region" description="Helical" evidence="1">
    <location>
        <begin position="48"/>
        <end position="67"/>
    </location>
</feature>
<keyword evidence="1" id="KW-0812">Transmembrane</keyword>
<gene>
    <name evidence="2" type="ORF">AUQ48_15590</name>
</gene>
<dbReference type="AlphaFoldDB" id="A0A2N4T574"/>
<feature type="transmembrane region" description="Helical" evidence="1">
    <location>
        <begin position="21"/>
        <end position="42"/>
    </location>
</feature>
<evidence type="ECO:0000313" key="2">
    <source>
        <dbReference type="EMBL" id="PLC13373.1"/>
    </source>
</evidence>
<dbReference type="RefSeq" id="WP_101852878.1">
    <property type="nucleotide sequence ID" value="NZ_JARVWU010000005.1"/>
</dbReference>
<accession>A0A2N4T574</accession>
<evidence type="ECO:0000313" key="3">
    <source>
        <dbReference type="Proteomes" id="UP000234632"/>
    </source>
</evidence>